<dbReference type="AlphaFoldDB" id="A0A850QE63"/>
<keyword evidence="1" id="KW-0812">Transmembrane</keyword>
<accession>A0A850QE63</accession>
<protein>
    <recommendedName>
        <fullName evidence="7">VPLPA-CTERM sorting domain-containing protein</fullName>
    </recommendedName>
</protein>
<sequence length="195" mass="20620">MLKFLSAAGMCLLLATGAQATTVNFAGPYGSTGTFEDNGGNGWYKDKSATYPGTDFLYRLKGSNSKSDTNIITSLTFTGFTGVVALTTQWVYGTYDKNGASNDPFGLIINGKKVQLSDDAGISLQGGKYEFTVKPTDSFSFYIDSLDDKFGKAVATIYGKGDLAPIPLPAALPMAAAGLMVLGGFASRRKKRKLA</sequence>
<dbReference type="EMBL" id="JABCJD010000006">
    <property type="protein sequence ID" value="NVO28289.1"/>
    <property type="molecule type" value="Genomic_DNA"/>
</dbReference>
<evidence type="ECO:0000313" key="3">
    <source>
        <dbReference type="EMBL" id="NVO24161.1"/>
    </source>
</evidence>
<proteinExistence type="predicted"/>
<feature type="transmembrane region" description="Helical" evidence="1">
    <location>
        <begin position="166"/>
        <end position="186"/>
    </location>
</feature>
<feature type="chain" id="PRO_5032887377" description="VPLPA-CTERM sorting domain-containing protein" evidence="2">
    <location>
        <begin position="21"/>
        <end position="195"/>
    </location>
</feature>
<evidence type="ECO:0000256" key="1">
    <source>
        <dbReference type="SAM" id="Phobius"/>
    </source>
</evidence>
<keyword evidence="1" id="KW-0472">Membrane</keyword>
<evidence type="ECO:0000313" key="4">
    <source>
        <dbReference type="EMBL" id="NVO28289.1"/>
    </source>
</evidence>
<dbReference type="RefSeq" id="WP_176854980.1">
    <property type="nucleotide sequence ID" value="NZ_JABCJD010000006.1"/>
</dbReference>
<feature type="signal peptide" evidence="2">
    <location>
        <begin position="1"/>
        <end position="20"/>
    </location>
</feature>
<evidence type="ECO:0008006" key="7">
    <source>
        <dbReference type="Google" id="ProtNLM"/>
    </source>
</evidence>
<gene>
    <name evidence="4" type="ORF">HJ526_12710</name>
    <name evidence="3" type="ORF">HJ536_12405</name>
</gene>
<keyword evidence="1" id="KW-1133">Transmembrane helix</keyword>
<dbReference type="Proteomes" id="UP000592216">
    <property type="component" value="Unassembled WGS sequence"/>
</dbReference>
<reference evidence="5 6" key="1">
    <citation type="submission" date="2020-04" db="EMBL/GenBank/DDBJ databases">
        <title>Donghicola sp., a member of the Rhodobacteraceae family isolated from mangrove forest in Thailand.</title>
        <authorList>
            <person name="Charoenyingcharoen P."/>
            <person name="Yukphan P."/>
        </authorList>
    </citation>
    <scope>NUCLEOTIDE SEQUENCE [LARGE SCALE GENOMIC DNA]</scope>
    <source>
        <strain evidence="3 6">B5-SW-15</strain>
        <strain evidence="4 5">C2-DW-16</strain>
    </source>
</reference>
<dbReference type="EMBL" id="JABCJE010000005">
    <property type="protein sequence ID" value="NVO24161.1"/>
    <property type="molecule type" value="Genomic_DNA"/>
</dbReference>
<name>A0A850QE63_9RHOB</name>
<keyword evidence="5" id="KW-1185">Reference proteome</keyword>
<organism evidence="3 6">
    <name type="scientific">Donghicola mangrovi</name>
    <dbReference type="NCBI Taxonomy" id="2729614"/>
    <lineage>
        <taxon>Bacteria</taxon>
        <taxon>Pseudomonadati</taxon>
        <taxon>Pseudomonadota</taxon>
        <taxon>Alphaproteobacteria</taxon>
        <taxon>Rhodobacterales</taxon>
        <taxon>Roseobacteraceae</taxon>
        <taxon>Donghicola</taxon>
    </lineage>
</organism>
<dbReference type="Proteomes" id="UP000523601">
    <property type="component" value="Unassembled WGS sequence"/>
</dbReference>
<comment type="caution">
    <text evidence="3">The sequence shown here is derived from an EMBL/GenBank/DDBJ whole genome shotgun (WGS) entry which is preliminary data.</text>
</comment>
<evidence type="ECO:0000313" key="6">
    <source>
        <dbReference type="Proteomes" id="UP000592216"/>
    </source>
</evidence>
<evidence type="ECO:0000256" key="2">
    <source>
        <dbReference type="SAM" id="SignalP"/>
    </source>
</evidence>
<evidence type="ECO:0000313" key="5">
    <source>
        <dbReference type="Proteomes" id="UP000523601"/>
    </source>
</evidence>
<keyword evidence="2" id="KW-0732">Signal</keyword>